<evidence type="ECO:0000256" key="2">
    <source>
        <dbReference type="ARBA" id="ARBA00009607"/>
    </source>
</evidence>
<evidence type="ECO:0000256" key="8">
    <source>
        <dbReference type="SAM" id="Phobius"/>
    </source>
</evidence>
<evidence type="ECO:0000256" key="5">
    <source>
        <dbReference type="ARBA" id="ARBA00022989"/>
    </source>
</evidence>
<dbReference type="Pfam" id="PF10251">
    <property type="entry name" value="PEN-2"/>
    <property type="match status" value="1"/>
</dbReference>
<evidence type="ECO:0000313" key="10">
    <source>
        <dbReference type="Proteomes" id="UP000030745"/>
    </source>
</evidence>
<dbReference type="OrthoDB" id="524898at2759"/>
<comment type="similarity">
    <text evidence="2">Belongs to the PEN-2 family.</text>
</comment>
<accession>A0A067CPW4</accession>
<keyword evidence="3 8" id="KW-0812">Transmembrane</keyword>
<dbReference type="GeneID" id="24128111"/>
<dbReference type="InterPro" id="IPR019379">
    <property type="entry name" value="Gamma_Secretase_Asp_P_PEN2"/>
</dbReference>
<dbReference type="EMBL" id="KK583209">
    <property type="protein sequence ID" value="KDO28857.1"/>
    <property type="molecule type" value="Genomic_DNA"/>
</dbReference>
<dbReference type="STRING" id="695850.A0A067CPW4"/>
<feature type="transmembrane region" description="Helical" evidence="8">
    <location>
        <begin position="41"/>
        <end position="60"/>
    </location>
</feature>
<evidence type="ECO:0000256" key="3">
    <source>
        <dbReference type="ARBA" id="ARBA00022692"/>
    </source>
</evidence>
<comment type="subcellular location">
    <subcellularLocation>
        <location evidence="1">Membrane</location>
        <topology evidence="1">Multi-pass membrane protein</topology>
    </subcellularLocation>
</comment>
<dbReference type="Proteomes" id="UP000030745">
    <property type="component" value="Unassembled WGS sequence"/>
</dbReference>
<keyword evidence="6 8" id="KW-0472">Membrane</keyword>
<evidence type="ECO:0000256" key="6">
    <source>
        <dbReference type="ARBA" id="ARBA00023136"/>
    </source>
</evidence>
<gene>
    <name evidence="9" type="ORF">SPRG_05728</name>
</gene>
<evidence type="ECO:0008006" key="11">
    <source>
        <dbReference type="Google" id="ProtNLM"/>
    </source>
</evidence>
<dbReference type="GO" id="GO:0070765">
    <property type="term" value="C:gamma-secretase complex"/>
    <property type="evidence" value="ECO:0007669"/>
    <property type="project" value="TreeGrafter"/>
</dbReference>
<feature type="transmembrane region" description="Helical" evidence="8">
    <location>
        <begin position="80"/>
        <end position="102"/>
    </location>
</feature>
<dbReference type="GO" id="GO:0007219">
    <property type="term" value="P:Notch signaling pathway"/>
    <property type="evidence" value="ECO:0007669"/>
    <property type="project" value="UniProtKB-KW"/>
</dbReference>
<dbReference type="KEGG" id="spar:SPRG_05728"/>
<proteinExistence type="inferred from homology"/>
<evidence type="ECO:0000256" key="4">
    <source>
        <dbReference type="ARBA" id="ARBA00022976"/>
    </source>
</evidence>
<feature type="region of interest" description="Disordered" evidence="7">
    <location>
        <begin position="1"/>
        <end position="26"/>
    </location>
</feature>
<keyword evidence="5 8" id="KW-1133">Transmembrane helix</keyword>
<sequence length="123" mass="14093">MARNSVPVLEEARPPEDAGNNRGNFTRNLAKEEDSAIARKMFFGGLAFLPWLWAVNAFFYRRQLLDATVDPTTTLWVRRSAVGFVVVTCVFVAWMVTFQLTWKQNNWQSLLLVVPAEDLDKGW</sequence>
<protein>
    <recommendedName>
        <fullName evidence="11">Gamma-secretase subunit PEN-2</fullName>
    </recommendedName>
</protein>
<keyword evidence="10" id="KW-1185">Reference proteome</keyword>
<dbReference type="PANTHER" id="PTHR16318:SF0">
    <property type="entry name" value="GAMMA-SECRETASE SUBUNIT PEN-2"/>
    <property type="match status" value="1"/>
</dbReference>
<evidence type="ECO:0000256" key="7">
    <source>
        <dbReference type="SAM" id="MobiDB-lite"/>
    </source>
</evidence>
<dbReference type="PANTHER" id="PTHR16318">
    <property type="entry name" value="GAMMA-SECRETASE SUBUNIT PEN-2"/>
    <property type="match status" value="1"/>
</dbReference>
<organism evidence="9 10">
    <name type="scientific">Saprolegnia parasitica (strain CBS 223.65)</name>
    <dbReference type="NCBI Taxonomy" id="695850"/>
    <lineage>
        <taxon>Eukaryota</taxon>
        <taxon>Sar</taxon>
        <taxon>Stramenopiles</taxon>
        <taxon>Oomycota</taxon>
        <taxon>Saprolegniomycetes</taxon>
        <taxon>Saprolegniales</taxon>
        <taxon>Saprolegniaceae</taxon>
        <taxon>Saprolegnia</taxon>
    </lineage>
</organism>
<evidence type="ECO:0000313" key="9">
    <source>
        <dbReference type="EMBL" id="KDO28857.1"/>
    </source>
</evidence>
<dbReference type="AlphaFoldDB" id="A0A067CPW4"/>
<dbReference type="RefSeq" id="XP_012200402.1">
    <property type="nucleotide sequence ID" value="XM_012345012.1"/>
</dbReference>
<reference evidence="9 10" key="1">
    <citation type="journal article" date="2013" name="PLoS Genet.">
        <title>Distinctive expansion of potential virulence genes in the genome of the oomycete fish pathogen Saprolegnia parasitica.</title>
        <authorList>
            <person name="Jiang R.H."/>
            <person name="de Bruijn I."/>
            <person name="Haas B.J."/>
            <person name="Belmonte R."/>
            <person name="Lobach L."/>
            <person name="Christie J."/>
            <person name="van den Ackerveken G."/>
            <person name="Bottin A."/>
            <person name="Bulone V."/>
            <person name="Diaz-Moreno S.M."/>
            <person name="Dumas B."/>
            <person name="Fan L."/>
            <person name="Gaulin E."/>
            <person name="Govers F."/>
            <person name="Grenville-Briggs L.J."/>
            <person name="Horner N.R."/>
            <person name="Levin J.Z."/>
            <person name="Mammella M."/>
            <person name="Meijer H.J."/>
            <person name="Morris P."/>
            <person name="Nusbaum C."/>
            <person name="Oome S."/>
            <person name="Phillips A.J."/>
            <person name="van Rooyen D."/>
            <person name="Rzeszutek E."/>
            <person name="Saraiva M."/>
            <person name="Secombes C.J."/>
            <person name="Seidl M.F."/>
            <person name="Snel B."/>
            <person name="Stassen J.H."/>
            <person name="Sykes S."/>
            <person name="Tripathy S."/>
            <person name="van den Berg H."/>
            <person name="Vega-Arreguin J.C."/>
            <person name="Wawra S."/>
            <person name="Young S.K."/>
            <person name="Zeng Q."/>
            <person name="Dieguez-Uribeondo J."/>
            <person name="Russ C."/>
            <person name="Tyler B.M."/>
            <person name="van West P."/>
        </authorList>
    </citation>
    <scope>NUCLEOTIDE SEQUENCE [LARGE SCALE GENOMIC DNA]</scope>
    <source>
        <strain evidence="9 10">CBS 223.65</strain>
    </source>
</reference>
<dbReference type="VEuPathDB" id="FungiDB:SPRG_05728"/>
<name>A0A067CPW4_SAPPC</name>
<keyword evidence="4" id="KW-0914">Notch signaling pathway</keyword>
<evidence type="ECO:0000256" key="1">
    <source>
        <dbReference type="ARBA" id="ARBA00004141"/>
    </source>
</evidence>
<dbReference type="OMA" id="KMFFGGL"/>